<dbReference type="PANTHER" id="PTHR40254:SF1">
    <property type="entry name" value="BLR0577 PROTEIN"/>
    <property type="match status" value="1"/>
</dbReference>
<dbReference type="Proteomes" id="UP000000692">
    <property type="component" value="Chromosome"/>
</dbReference>
<organism evidence="2 3">
    <name type="scientific">Ketogulonicigenium vulgare (strain WSH-001)</name>
    <dbReference type="NCBI Taxonomy" id="759362"/>
    <lineage>
        <taxon>Bacteria</taxon>
        <taxon>Pseudomonadati</taxon>
        <taxon>Pseudomonadota</taxon>
        <taxon>Alphaproteobacteria</taxon>
        <taxon>Rhodobacterales</taxon>
        <taxon>Roseobacteraceae</taxon>
        <taxon>Ketogulonicigenium</taxon>
    </lineage>
</organism>
<evidence type="ECO:0000313" key="3">
    <source>
        <dbReference type="Proteomes" id="UP000000692"/>
    </source>
</evidence>
<evidence type="ECO:0000259" key="1">
    <source>
        <dbReference type="Pfam" id="PF13454"/>
    </source>
</evidence>
<gene>
    <name evidence="2" type="ordered locus">KVU_2008</name>
</gene>
<dbReference type="Gene3D" id="3.50.50.60">
    <property type="entry name" value="FAD/NAD(P)-binding domain"/>
    <property type="match status" value="1"/>
</dbReference>
<reference evidence="2 3" key="1">
    <citation type="journal article" date="2011" name="J. Bacteriol.">
        <title>Complete genome sequence of the industrial strain Ketogulonicigenium vulgare WSH-001.</title>
        <authorList>
            <person name="Liu L."/>
            <person name="Li Y."/>
            <person name="Zhang J."/>
            <person name="Zhou Z."/>
            <person name="Liu J."/>
            <person name="Li X."/>
            <person name="Zhou J."/>
            <person name="Du G."/>
            <person name="Wang L."/>
            <person name="Chen J."/>
        </authorList>
    </citation>
    <scope>NUCLEOTIDE SEQUENCE [LARGE SCALE GENOMIC DNA]</scope>
    <source>
        <strain evidence="2 3">WSH-001</strain>
    </source>
</reference>
<dbReference type="RefSeq" id="WP_013385221.1">
    <property type="nucleotide sequence ID" value="NC_017384.1"/>
</dbReference>
<dbReference type="HOGENOM" id="CLU_020215_2_0_5"/>
<keyword evidence="3" id="KW-1185">Reference proteome</keyword>
<keyword evidence="2" id="KW-0378">Hydrolase</keyword>
<proteinExistence type="predicted"/>
<dbReference type="InterPro" id="IPR036188">
    <property type="entry name" value="FAD/NAD-bd_sf"/>
</dbReference>
<dbReference type="EMBL" id="CP002018">
    <property type="protein sequence ID" value="AEM41848.1"/>
    <property type="molecule type" value="Genomic_DNA"/>
</dbReference>
<dbReference type="eggNOG" id="COG4529">
    <property type="taxonomic scope" value="Bacteria"/>
</dbReference>
<dbReference type="GO" id="GO:0016787">
    <property type="term" value="F:hydrolase activity"/>
    <property type="evidence" value="ECO:0007669"/>
    <property type="project" value="UniProtKB-KW"/>
</dbReference>
<evidence type="ECO:0000313" key="2">
    <source>
        <dbReference type="EMBL" id="AEM41848.1"/>
    </source>
</evidence>
<dbReference type="SUPFAM" id="SSF51905">
    <property type="entry name" value="FAD/NAD(P)-binding domain"/>
    <property type="match status" value="1"/>
</dbReference>
<dbReference type="KEGG" id="kvl:KVU_2008"/>
<accession>F9Y4W4</accession>
<dbReference type="InterPro" id="IPR052189">
    <property type="entry name" value="L-asp_N-monooxygenase_NS-form"/>
</dbReference>
<feature type="domain" description="FAD-dependent urate hydroxylase HpyO/Asp monooxygenase CreE-like FAD/NAD(P)-binding" evidence="1">
    <location>
        <begin position="21"/>
        <end position="167"/>
    </location>
</feature>
<name>F9Y4W4_KETVW</name>
<dbReference type="AlphaFoldDB" id="F9Y4W4"/>
<dbReference type="Pfam" id="PF13454">
    <property type="entry name" value="NAD_binding_9"/>
    <property type="match status" value="1"/>
</dbReference>
<sequence length="461" mass="49199">MKDVQMLDRTEGADAKTALLIIGGGASGVLLAAHVLHHMGDAPKGAVTIVEPTVALGQGIAYATTDPDHLLNTRVHNMSAFPDQPHHFADWLAARPAYAGYDDHSFVPRMVYGAYLADLVAAPLADGRLIWRRARAVALREGAAGVVARLDDGASLVADRAVLATGHVVPGTGDGLAASAWDNVSVDDQEGRVVIIGSGLSMVDQVLSLLKSGHRGPIVTVSRRGQMPRPHRPAAPLEIAESDVPFGGTASQLFAFARAQARRAEAQGGTWRDAVDGIRPYVRRIWASLDLAARKRLLKHADVWWDVHRHRIPEASDTTISAAMARGQLTQLRAAYLGAERSAGQVIARLRPRGQRDEISLPAAAIIDCRGIRNDPAAHASPLMADLFGQGVLRVDPLGISPDVDADCHLRGKDGTSAAHILAVGPVTRSAFWEITAVPDIRSQTWQVAQDIAPLLVKARI</sequence>
<protein>
    <submittedName>
        <fullName evidence="2">Hydroxyacylglutathione hydrolase</fullName>
    </submittedName>
</protein>
<dbReference type="PANTHER" id="PTHR40254">
    <property type="entry name" value="BLR0577 PROTEIN"/>
    <property type="match status" value="1"/>
</dbReference>
<dbReference type="PATRIC" id="fig|759362.5.peg.2080"/>
<dbReference type="InterPro" id="IPR038732">
    <property type="entry name" value="HpyO/CreE_NAD-binding"/>
</dbReference>
<dbReference type="OrthoDB" id="101972at2"/>